<keyword evidence="3" id="KW-1185">Reference proteome</keyword>
<dbReference type="RefSeq" id="WP_237867865.1">
    <property type="nucleotide sequence ID" value="NZ_JAKLTR010000001.1"/>
</dbReference>
<dbReference type="InterPro" id="IPR045549">
    <property type="entry name" value="bpX4"/>
</dbReference>
<gene>
    <name evidence="2" type="ORF">LZZ85_00030</name>
</gene>
<feature type="domain" description="MoxR-vWA-beta-propeller ternary system" evidence="1">
    <location>
        <begin position="3"/>
        <end position="201"/>
    </location>
</feature>
<sequence>MNLIPFLESLLTNGVVELGHELQLPTEAELDSSHELLFHFYKDDKMEVPATAPGYNRDAAIWAARYLYLSTQLIIDRNADEEVIRRVLDPFPLEITPSVVYSADLMLRNLPSLIGLAKGLAPADPLVRDMNNTAGNWPLSSVGIEVDHISHEEIILADACLKQLYIDRIILAKDKKRAVRPSVQQSIFETTGAYTKEIWPDIEILINAS</sequence>
<name>A0ABS9KJZ3_9BACT</name>
<evidence type="ECO:0000313" key="2">
    <source>
        <dbReference type="EMBL" id="MCG2612636.1"/>
    </source>
</evidence>
<dbReference type="EMBL" id="JAKLTR010000001">
    <property type="protein sequence ID" value="MCG2612636.1"/>
    <property type="molecule type" value="Genomic_DNA"/>
</dbReference>
<proteinExistence type="predicted"/>
<accession>A0ABS9KJZ3</accession>
<organism evidence="2 3">
    <name type="scientific">Terrimonas ginsenosidimutans</name>
    <dbReference type="NCBI Taxonomy" id="2908004"/>
    <lineage>
        <taxon>Bacteria</taxon>
        <taxon>Pseudomonadati</taxon>
        <taxon>Bacteroidota</taxon>
        <taxon>Chitinophagia</taxon>
        <taxon>Chitinophagales</taxon>
        <taxon>Chitinophagaceae</taxon>
        <taxon>Terrimonas</taxon>
    </lineage>
</organism>
<evidence type="ECO:0000313" key="3">
    <source>
        <dbReference type="Proteomes" id="UP001165367"/>
    </source>
</evidence>
<dbReference type="Proteomes" id="UP001165367">
    <property type="component" value="Unassembled WGS sequence"/>
</dbReference>
<reference evidence="2" key="1">
    <citation type="submission" date="2022-01" db="EMBL/GenBank/DDBJ databases">
        <authorList>
            <person name="Jo J.-H."/>
            <person name="Im W.-T."/>
        </authorList>
    </citation>
    <scope>NUCLEOTIDE SEQUENCE</scope>
    <source>
        <strain evidence="2">NA20</strain>
    </source>
</reference>
<comment type="caution">
    <text evidence="2">The sequence shown here is derived from an EMBL/GenBank/DDBJ whole genome shotgun (WGS) entry which is preliminary data.</text>
</comment>
<evidence type="ECO:0000259" key="1">
    <source>
        <dbReference type="Pfam" id="PF19920"/>
    </source>
</evidence>
<dbReference type="Pfam" id="PF19920">
    <property type="entry name" value="bpX4"/>
    <property type="match status" value="1"/>
</dbReference>
<protein>
    <recommendedName>
        <fullName evidence="1">MoxR-vWA-beta-propeller ternary system domain-containing protein</fullName>
    </recommendedName>
</protein>